<gene>
    <name evidence="2" type="ORF">D7S89_09715</name>
</gene>
<keyword evidence="1" id="KW-0812">Transmembrane</keyword>
<keyword evidence="1" id="KW-1133">Transmembrane helix</keyword>
<dbReference type="EMBL" id="RBZV01000003">
    <property type="protein sequence ID" value="RKP49076.1"/>
    <property type="molecule type" value="Genomic_DNA"/>
</dbReference>
<dbReference type="RefSeq" id="WP_121277466.1">
    <property type="nucleotide sequence ID" value="NZ_RBZV01000003.1"/>
</dbReference>
<protein>
    <submittedName>
        <fullName evidence="2">AzlD domain-containing protein</fullName>
    </submittedName>
</protein>
<evidence type="ECO:0000256" key="1">
    <source>
        <dbReference type="SAM" id="Phobius"/>
    </source>
</evidence>
<reference evidence="2 3" key="1">
    <citation type="submission" date="2018-10" db="EMBL/GenBank/DDBJ databases">
        <title>Paraburkholderia sp. 7MK8-2, isolated from soil.</title>
        <authorList>
            <person name="Gao Z.-H."/>
            <person name="Qiu L.-H."/>
        </authorList>
    </citation>
    <scope>NUCLEOTIDE SEQUENCE [LARGE SCALE GENOMIC DNA]</scope>
    <source>
        <strain evidence="2 3">7MK8-2</strain>
    </source>
</reference>
<feature type="transmembrane region" description="Helical" evidence="1">
    <location>
        <begin position="89"/>
        <end position="106"/>
    </location>
</feature>
<evidence type="ECO:0000313" key="3">
    <source>
        <dbReference type="Proteomes" id="UP000280434"/>
    </source>
</evidence>
<feature type="transmembrane region" description="Helical" evidence="1">
    <location>
        <begin position="6"/>
        <end position="28"/>
    </location>
</feature>
<dbReference type="OrthoDB" id="5465192at2"/>
<organism evidence="2 3">
    <name type="scientific">Trinickia fusca</name>
    <dbReference type="NCBI Taxonomy" id="2419777"/>
    <lineage>
        <taxon>Bacteria</taxon>
        <taxon>Pseudomonadati</taxon>
        <taxon>Pseudomonadota</taxon>
        <taxon>Betaproteobacteria</taxon>
        <taxon>Burkholderiales</taxon>
        <taxon>Burkholderiaceae</taxon>
        <taxon>Trinickia</taxon>
    </lineage>
</organism>
<comment type="caution">
    <text evidence="2">The sequence shown here is derived from an EMBL/GenBank/DDBJ whole genome shotgun (WGS) entry which is preliminary data.</text>
</comment>
<dbReference type="Pfam" id="PF05437">
    <property type="entry name" value="AzlD"/>
    <property type="match status" value="1"/>
</dbReference>
<accession>A0A494XKA1</accession>
<dbReference type="AlphaFoldDB" id="A0A494XKA1"/>
<dbReference type="InterPro" id="IPR008407">
    <property type="entry name" value="Brnchd-chn_aa_trnsp_AzlD"/>
</dbReference>
<keyword evidence="3" id="KW-1185">Reference proteome</keyword>
<dbReference type="Proteomes" id="UP000280434">
    <property type="component" value="Unassembled WGS sequence"/>
</dbReference>
<sequence>MTSAYVWWVIAGMTLVTAVTRAFFLIGGERAVLPERVQRALRYAPAAALMAVVLPNVLQTSHGISFAPANHAFYATLAGLAWFLLRRGMLGTIVVGMLVFTLLRLVG</sequence>
<keyword evidence="1" id="KW-0472">Membrane</keyword>
<name>A0A494XKA1_9BURK</name>
<evidence type="ECO:0000313" key="2">
    <source>
        <dbReference type="EMBL" id="RKP49076.1"/>
    </source>
</evidence>
<feature type="transmembrane region" description="Helical" evidence="1">
    <location>
        <begin position="40"/>
        <end position="58"/>
    </location>
</feature>
<proteinExistence type="predicted"/>